<dbReference type="AlphaFoldDB" id="A0AAN9NWM7"/>
<dbReference type="Proteomes" id="UP001386955">
    <property type="component" value="Unassembled WGS sequence"/>
</dbReference>
<gene>
    <name evidence="1" type="ORF">VNO78_33049</name>
</gene>
<organism evidence="1 2">
    <name type="scientific">Psophocarpus tetragonolobus</name>
    <name type="common">Winged bean</name>
    <name type="synonym">Dolichos tetragonolobus</name>
    <dbReference type="NCBI Taxonomy" id="3891"/>
    <lineage>
        <taxon>Eukaryota</taxon>
        <taxon>Viridiplantae</taxon>
        <taxon>Streptophyta</taxon>
        <taxon>Embryophyta</taxon>
        <taxon>Tracheophyta</taxon>
        <taxon>Spermatophyta</taxon>
        <taxon>Magnoliopsida</taxon>
        <taxon>eudicotyledons</taxon>
        <taxon>Gunneridae</taxon>
        <taxon>Pentapetalae</taxon>
        <taxon>rosids</taxon>
        <taxon>fabids</taxon>
        <taxon>Fabales</taxon>
        <taxon>Fabaceae</taxon>
        <taxon>Papilionoideae</taxon>
        <taxon>50 kb inversion clade</taxon>
        <taxon>NPAAA clade</taxon>
        <taxon>indigoferoid/millettioid clade</taxon>
        <taxon>Phaseoleae</taxon>
        <taxon>Psophocarpus</taxon>
    </lineage>
</organism>
<evidence type="ECO:0000313" key="2">
    <source>
        <dbReference type="Proteomes" id="UP001386955"/>
    </source>
</evidence>
<proteinExistence type="predicted"/>
<sequence length="77" mass="8658">MRDRNQSSVFYYLSFSDEAVFTQSELALLKRLDVTLKRYHEEDKNGGEEGLVDVEVGDAAESLCSHEGGWGWGWGGE</sequence>
<keyword evidence="2" id="KW-1185">Reference proteome</keyword>
<name>A0AAN9NWM7_PSOTE</name>
<dbReference type="EMBL" id="JAYMYS010000009">
    <property type="protein sequence ID" value="KAK7380536.1"/>
    <property type="molecule type" value="Genomic_DNA"/>
</dbReference>
<evidence type="ECO:0000313" key="1">
    <source>
        <dbReference type="EMBL" id="KAK7380536.1"/>
    </source>
</evidence>
<protein>
    <submittedName>
        <fullName evidence="1">Uncharacterized protein</fullName>
    </submittedName>
</protein>
<accession>A0AAN9NWM7</accession>
<comment type="caution">
    <text evidence="1">The sequence shown here is derived from an EMBL/GenBank/DDBJ whole genome shotgun (WGS) entry which is preliminary data.</text>
</comment>
<reference evidence="1 2" key="1">
    <citation type="submission" date="2024-01" db="EMBL/GenBank/DDBJ databases">
        <title>The genomes of 5 underutilized Papilionoideae crops provide insights into root nodulation and disease resistanc.</title>
        <authorList>
            <person name="Jiang F."/>
        </authorList>
    </citation>
    <scope>NUCLEOTIDE SEQUENCE [LARGE SCALE GENOMIC DNA]</scope>
    <source>
        <strain evidence="1">DUOXIRENSHENG_FW03</strain>
        <tissue evidence="1">Leaves</tissue>
    </source>
</reference>